<feature type="transmembrane region" description="Helical" evidence="1">
    <location>
        <begin position="50"/>
        <end position="71"/>
    </location>
</feature>
<comment type="caution">
    <text evidence="2">The sequence shown here is derived from an EMBL/GenBank/DDBJ whole genome shotgun (WGS) entry which is preliminary data.</text>
</comment>
<evidence type="ECO:0000313" key="2">
    <source>
        <dbReference type="EMBL" id="RNE48038.1"/>
    </source>
</evidence>
<keyword evidence="1" id="KW-1133">Transmembrane helix</keyword>
<keyword evidence="1" id="KW-0472">Membrane</keyword>
<accession>A0A3M8K697</accession>
<reference evidence="2 3" key="1">
    <citation type="submission" date="2018-02" db="EMBL/GenBank/DDBJ databases">
        <title>Corynebacterium alimpuense sp. nov., a marine obligate actinomycete isolated from sediments of Valparaiso bay, Chile.</title>
        <authorList>
            <person name="Claverias F."/>
            <person name="Gonzales-Siles L."/>
            <person name="Salva-Serra F."/>
            <person name="Inganaes E."/>
            <person name="Molin K."/>
            <person name="Cumsille A."/>
            <person name="Undabarrena A."/>
            <person name="Couve E."/>
            <person name="Moore E.R.B."/>
            <person name="Gomila M."/>
            <person name="Camara B."/>
        </authorList>
    </citation>
    <scope>NUCLEOTIDE SEQUENCE [LARGE SCALE GENOMIC DNA]</scope>
    <source>
        <strain evidence="2 3">CCUG 69366</strain>
    </source>
</reference>
<gene>
    <name evidence="2" type="ORF">C5L39_10550</name>
</gene>
<name>A0A3M8K697_9CORY</name>
<dbReference type="Proteomes" id="UP000266975">
    <property type="component" value="Unassembled WGS sequence"/>
</dbReference>
<evidence type="ECO:0000313" key="3">
    <source>
        <dbReference type="Proteomes" id="UP000266975"/>
    </source>
</evidence>
<keyword evidence="1" id="KW-0812">Transmembrane</keyword>
<organism evidence="2 3">
    <name type="scientific">Corynebacterium alimapuense</name>
    <dbReference type="NCBI Taxonomy" id="1576874"/>
    <lineage>
        <taxon>Bacteria</taxon>
        <taxon>Bacillati</taxon>
        <taxon>Actinomycetota</taxon>
        <taxon>Actinomycetes</taxon>
        <taxon>Mycobacteriales</taxon>
        <taxon>Corynebacteriaceae</taxon>
        <taxon>Corynebacterium</taxon>
    </lineage>
</organism>
<feature type="transmembrane region" description="Helical" evidence="1">
    <location>
        <begin position="27"/>
        <end position="44"/>
    </location>
</feature>
<dbReference type="AlphaFoldDB" id="A0A3M8K697"/>
<feature type="transmembrane region" description="Helical" evidence="1">
    <location>
        <begin position="105"/>
        <end position="126"/>
    </location>
</feature>
<keyword evidence="3" id="KW-1185">Reference proteome</keyword>
<dbReference type="EMBL" id="PTJO01000010">
    <property type="protein sequence ID" value="RNE48038.1"/>
    <property type="molecule type" value="Genomic_DNA"/>
</dbReference>
<evidence type="ECO:0000256" key="1">
    <source>
        <dbReference type="SAM" id="Phobius"/>
    </source>
</evidence>
<protein>
    <submittedName>
        <fullName evidence="2">Uncharacterized protein</fullName>
    </submittedName>
</protein>
<proteinExistence type="predicted"/>
<feature type="transmembrane region" description="Helical" evidence="1">
    <location>
        <begin position="78"/>
        <end position="99"/>
    </location>
</feature>
<sequence length="134" mass="14186">MTRINFFSQRDAEDSGAERGKNLPARVFLALFLVALVAGWSYSIGIANDFVLALAIIFASLFAVAGITSALTLRAPSWILVTAGIAGLLVATVGIYFRIEEPDGILTPGFIPLGGGVVLAELVIAANRHWSSRP</sequence>